<evidence type="ECO:0000256" key="3">
    <source>
        <dbReference type="ARBA" id="ARBA00007103"/>
    </source>
</evidence>
<dbReference type="CDD" id="cd01561">
    <property type="entry name" value="CBS_like"/>
    <property type="match status" value="1"/>
</dbReference>
<organism evidence="15 16">
    <name type="scientific">Hermetia illucens</name>
    <name type="common">Black soldier fly</name>
    <dbReference type="NCBI Taxonomy" id="343691"/>
    <lineage>
        <taxon>Eukaryota</taxon>
        <taxon>Metazoa</taxon>
        <taxon>Ecdysozoa</taxon>
        <taxon>Arthropoda</taxon>
        <taxon>Hexapoda</taxon>
        <taxon>Insecta</taxon>
        <taxon>Pterygota</taxon>
        <taxon>Neoptera</taxon>
        <taxon>Endopterygota</taxon>
        <taxon>Diptera</taxon>
        <taxon>Brachycera</taxon>
        <taxon>Stratiomyomorpha</taxon>
        <taxon>Stratiomyidae</taxon>
        <taxon>Hermetiinae</taxon>
        <taxon>Hermetia</taxon>
    </lineage>
</organism>
<dbReference type="InterPro" id="IPR005857">
    <property type="entry name" value="Cysta_beta_synth"/>
</dbReference>
<keyword evidence="6 12" id="KW-0129">CBS domain</keyword>
<dbReference type="GO" id="GO:0006535">
    <property type="term" value="P:cysteine biosynthetic process from serine"/>
    <property type="evidence" value="ECO:0007669"/>
    <property type="project" value="UniProtKB-UniRule"/>
</dbReference>
<dbReference type="FunCoup" id="A0A7R8V1W3">
    <property type="interactions" value="289"/>
</dbReference>
<dbReference type="SUPFAM" id="SSF54631">
    <property type="entry name" value="CBS-domain pair"/>
    <property type="match status" value="1"/>
</dbReference>
<name>A0A7R8V1W3_HERIL</name>
<dbReference type="EMBL" id="LR899013">
    <property type="protein sequence ID" value="CAD7091321.1"/>
    <property type="molecule type" value="Genomic_DNA"/>
</dbReference>
<keyword evidence="16" id="KW-1185">Reference proteome</keyword>
<dbReference type="GO" id="GO:0004122">
    <property type="term" value="F:cystathionine beta-synthase activity"/>
    <property type="evidence" value="ECO:0007669"/>
    <property type="project" value="UniProtKB-UniRule"/>
</dbReference>
<protein>
    <recommendedName>
        <fullName evidence="9 13">Cystathionine beta-synthase</fullName>
        <ecNumber evidence="4 13">4.2.1.22</ecNumber>
    </recommendedName>
</protein>
<evidence type="ECO:0000256" key="13">
    <source>
        <dbReference type="RuleBase" id="RU361204"/>
    </source>
</evidence>
<dbReference type="PROSITE" id="PS00901">
    <property type="entry name" value="CYS_SYNTHASE"/>
    <property type="match status" value="1"/>
</dbReference>
<evidence type="ECO:0000256" key="11">
    <source>
        <dbReference type="ARBA" id="ARBA00047490"/>
    </source>
</evidence>
<keyword evidence="8 13" id="KW-0456">Lyase</keyword>
<evidence type="ECO:0000256" key="7">
    <source>
        <dbReference type="ARBA" id="ARBA00023192"/>
    </source>
</evidence>
<sequence>MPATKEASSGPNTIPEDKKNVERLSDRLAHCSWNKDPVDTKQMAERVKVYPDILHTIGNTPLVELKKIPKEEGIKCRMFAKCEFLNPGGSVKDRIGFRMVLEAESRGILKPGSTVIEPTSGNTGIGLAMACAVKGYRCIIVMPDKMSNEKVAALRVLGAEIIRTPTEVPHDHPESLLSVAYSLQKTIPNAVILNQYTNCGNPLAHYDGTGPEILWQCDNNVDMVVMGAGTGGTVTGTGRRIKEALPNCKIVSVDPHGSILAEPDHLNHMELPFYEVEGIGYDFLPDVLDRSVVDQWIKVGDKESFLMARRLNLEEGLLCGGSSGSAMHAAIEAAKELNEDQTCVVLLPDGIRNYMTKFVTDNWMEARGYKEPVNTFNSWWWDHKVTELSPKVPKTFTTALTCAEALQYMKENDLEQIPILKDDGAIMGAVTLSALTSQIVSQNMQPSDSVKKAVYKKSIKVYEDVNLGKVGRILETEPFVFILSQKDDLIGVVTSKNLLGFIIANQKSNVAANGNSR</sequence>
<dbReference type="Pfam" id="PF00291">
    <property type="entry name" value="PALP"/>
    <property type="match status" value="1"/>
</dbReference>
<dbReference type="Gene3D" id="3.40.50.1100">
    <property type="match status" value="2"/>
</dbReference>
<reference evidence="15 16" key="1">
    <citation type="submission" date="2020-11" db="EMBL/GenBank/DDBJ databases">
        <authorList>
            <person name="Wallbank WR R."/>
            <person name="Pardo Diaz C."/>
            <person name="Kozak K."/>
            <person name="Martin S."/>
            <person name="Jiggins C."/>
            <person name="Moest M."/>
            <person name="Warren A I."/>
            <person name="Generalovic N T."/>
            <person name="Byers J.R.P. K."/>
            <person name="Montejo-Kovacevich G."/>
            <person name="Yen C E."/>
        </authorList>
    </citation>
    <scope>NUCLEOTIDE SEQUENCE [LARGE SCALE GENOMIC DNA]</scope>
</reference>
<comment type="pathway">
    <text evidence="2">Amino-acid biosynthesis; L-cysteine biosynthesis; L-cysteine from L-homocysteine and L-serine: step 1/2.</text>
</comment>
<evidence type="ECO:0000256" key="10">
    <source>
        <dbReference type="ARBA" id="ARBA00045425"/>
    </source>
</evidence>
<gene>
    <name evidence="15" type="ORF">HERILL_LOCUS13742</name>
</gene>
<dbReference type="FunFam" id="3.40.50.1100:FF:000003">
    <property type="entry name" value="Cystathionine beta-synthase"/>
    <property type="match status" value="1"/>
</dbReference>
<dbReference type="PROSITE" id="PS51371">
    <property type="entry name" value="CBS"/>
    <property type="match status" value="1"/>
</dbReference>
<evidence type="ECO:0000313" key="16">
    <source>
        <dbReference type="Proteomes" id="UP000594454"/>
    </source>
</evidence>
<dbReference type="Proteomes" id="UP000594454">
    <property type="component" value="Chromosome 5"/>
</dbReference>
<dbReference type="OrthoDB" id="728at2759"/>
<dbReference type="FunFam" id="3.40.50.1100:FF:000118">
    <property type="entry name" value="Related to CYS4-cystathionine beta-synthase"/>
    <property type="match status" value="1"/>
</dbReference>
<evidence type="ECO:0000256" key="5">
    <source>
        <dbReference type="ARBA" id="ARBA00022898"/>
    </source>
</evidence>
<dbReference type="InterPro" id="IPR001926">
    <property type="entry name" value="TrpB-like_PALP"/>
</dbReference>
<dbReference type="GO" id="GO:0019343">
    <property type="term" value="P:cysteine biosynthetic process via cystathionine"/>
    <property type="evidence" value="ECO:0007669"/>
    <property type="project" value="UniProtKB-UniRule"/>
</dbReference>
<evidence type="ECO:0000256" key="9">
    <source>
        <dbReference type="ARBA" id="ARBA00026192"/>
    </source>
</evidence>
<dbReference type="UniPathway" id="UPA00136">
    <property type="reaction ID" value="UER00201"/>
</dbReference>
<comment type="function">
    <text evidence="10">Hydro-lyase catalyzing the first step of the transsulfuration pathway, where the hydroxyl group of L-serine is displaced by L-homocysteine in a beta-replacement reaction to form L-cystathionine, the precursor of L-cysteine. This catabolic route allows the elimination of L-methionine and the toxic metabolite L-homocysteine. Also involved in the production of hydrogen sulfide, a gasotransmitter with signaling and cytoprotective effects on neurons.</text>
</comment>
<evidence type="ECO:0000313" key="15">
    <source>
        <dbReference type="EMBL" id="CAD7091321.1"/>
    </source>
</evidence>
<dbReference type="AlphaFoldDB" id="A0A7R8V1W3"/>
<dbReference type="GO" id="GO:0030170">
    <property type="term" value="F:pyridoxal phosphate binding"/>
    <property type="evidence" value="ECO:0007669"/>
    <property type="project" value="UniProtKB-ARBA"/>
</dbReference>
<comment type="cofactor">
    <cofactor evidence="1 13">
        <name>pyridoxal 5'-phosphate</name>
        <dbReference type="ChEBI" id="CHEBI:597326"/>
    </cofactor>
</comment>
<accession>A0A7R8V1W3</accession>
<dbReference type="Pfam" id="PF00571">
    <property type="entry name" value="CBS"/>
    <property type="match status" value="1"/>
</dbReference>
<keyword evidence="13" id="KW-0028">Amino-acid biosynthesis</keyword>
<dbReference type="PANTHER" id="PTHR10314">
    <property type="entry name" value="CYSTATHIONINE BETA-SYNTHASE"/>
    <property type="match status" value="1"/>
</dbReference>
<evidence type="ECO:0000256" key="1">
    <source>
        <dbReference type="ARBA" id="ARBA00001933"/>
    </source>
</evidence>
<dbReference type="GO" id="GO:0005737">
    <property type="term" value="C:cytoplasm"/>
    <property type="evidence" value="ECO:0007669"/>
    <property type="project" value="InterPro"/>
</dbReference>
<dbReference type="OMA" id="KFADDEW"/>
<dbReference type="InterPro" id="IPR000644">
    <property type="entry name" value="CBS_dom"/>
</dbReference>
<keyword evidence="7 13" id="KW-0198">Cysteine biosynthesis</keyword>
<evidence type="ECO:0000256" key="12">
    <source>
        <dbReference type="PROSITE-ProRule" id="PRU00703"/>
    </source>
</evidence>
<dbReference type="InterPro" id="IPR036052">
    <property type="entry name" value="TrpB-like_PALP_sf"/>
</dbReference>
<comment type="similarity">
    <text evidence="3 13">Belongs to the cysteine synthase/cystathionine beta-synthase family.</text>
</comment>
<keyword evidence="5 13" id="KW-0663">Pyridoxal phosphate</keyword>
<feature type="domain" description="CBS" evidence="14">
    <location>
        <begin position="388"/>
        <end position="447"/>
    </location>
</feature>
<evidence type="ECO:0000256" key="4">
    <source>
        <dbReference type="ARBA" id="ARBA00012041"/>
    </source>
</evidence>
<evidence type="ECO:0000256" key="8">
    <source>
        <dbReference type="ARBA" id="ARBA00023239"/>
    </source>
</evidence>
<dbReference type="SUPFAM" id="SSF53686">
    <property type="entry name" value="Tryptophan synthase beta subunit-like PLP-dependent enzymes"/>
    <property type="match status" value="1"/>
</dbReference>
<dbReference type="InterPro" id="IPR001216">
    <property type="entry name" value="P-phosphate_BS"/>
</dbReference>
<dbReference type="InterPro" id="IPR046342">
    <property type="entry name" value="CBS_dom_sf"/>
</dbReference>
<evidence type="ECO:0000256" key="6">
    <source>
        <dbReference type="ARBA" id="ARBA00023122"/>
    </source>
</evidence>
<dbReference type="InterPro" id="IPR050214">
    <property type="entry name" value="Cys_Synth/Cystath_Beta-Synth"/>
</dbReference>
<dbReference type="NCBIfam" id="TIGR01137">
    <property type="entry name" value="cysta_beta"/>
    <property type="match status" value="1"/>
</dbReference>
<dbReference type="EC" id="4.2.1.22" evidence="4 13"/>
<evidence type="ECO:0000259" key="14">
    <source>
        <dbReference type="PROSITE" id="PS51371"/>
    </source>
</evidence>
<evidence type="ECO:0000256" key="2">
    <source>
        <dbReference type="ARBA" id="ARBA00005003"/>
    </source>
</evidence>
<dbReference type="Gene3D" id="3.10.580.10">
    <property type="entry name" value="CBS-domain"/>
    <property type="match status" value="1"/>
</dbReference>
<proteinExistence type="inferred from homology"/>
<comment type="catalytic activity">
    <reaction evidence="11 13">
        <text>L-homocysteine + L-serine = L,L-cystathionine + H2O</text>
        <dbReference type="Rhea" id="RHEA:10112"/>
        <dbReference type="ChEBI" id="CHEBI:15377"/>
        <dbReference type="ChEBI" id="CHEBI:33384"/>
        <dbReference type="ChEBI" id="CHEBI:58161"/>
        <dbReference type="ChEBI" id="CHEBI:58199"/>
        <dbReference type="EC" id="4.2.1.22"/>
    </reaction>
</comment>
<dbReference type="InParanoid" id="A0A7R8V1W3"/>